<evidence type="ECO:0000313" key="13">
    <source>
        <dbReference type="Proteomes" id="UP000807716"/>
    </source>
</evidence>
<keyword evidence="7 9" id="KW-1133">Transmembrane helix</keyword>
<evidence type="ECO:0000256" key="9">
    <source>
        <dbReference type="SAM" id="Phobius"/>
    </source>
</evidence>
<feature type="transmembrane region" description="Helical" evidence="9">
    <location>
        <begin position="297"/>
        <end position="315"/>
    </location>
</feature>
<evidence type="ECO:0008006" key="14">
    <source>
        <dbReference type="Google" id="ProtNLM"/>
    </source>
</evidence>
<evidence type="ECO:0000256" key="2">
    <source>
        <dbReference type="ARBA" id="ARBA00008066"/>
    </source>
</evidence>
<keyword evidence="8 9" id="KW-0472">Membrane</keyword>
<evidence type="ECO:0000256" key="8">
    <source>
        <dbReference type="ARBA" id="ARBA00023136"/>
    </source>
</evidence>
<feature type="transmembrane region" description="Helical" evidence="9">
    <location>
        <begin position="336"/>
        <end position="359"/>
    </location>
</feature>
<feature type="transmembrane region" description="Helical" evidence="9">
    <location>
        <begin position="194"/>
        <end position="217"/>
    </location>
</feature>
<dbReference type="AlphaFoldDB" id="A0A9P6U173"/>
<comment type="subcellular location">
    <subcellularLocation>
        <location evidence="1">Membrane</location>
        <topology evidence="1">Multi-pass membrane protein</topology>
    </subcellularLocation>
</comment>
<keyword evidence="13" id="KW-1185">Reference proteome</keyword>
<evidence type="ECO:0000256" key="4">
    <source>
        <dbReference type="ARBA" id="ARBA00022448"/>
    </source>
</evidence>
<sequence>MVPQKSMILDCDPGIDDALAILMAMGADEIDLKAITLSYGNTNIENVTKNLFTILHMLAKEVDPARLATISNQALRARLERISKKRPVIAVAEVHEACSVHSDKESIVDLLAERPEQGSNFLAYANVVCVVAGTGTLGLPYALAMGGWIGAAILVISLIMTIYTGVLLMKCLYYNGKYRLSSYHEVGRHAFGKIGLIAVWFFHTSIVLGAPIMYLILSGTEIYTLAKASAPSISEKEWIWISTAIVALPFVAMKTLREVAVMSIFGALATVFLVICTIRGSIVSMAEPGYVQPSHDVIIWANLPATIASISICYGGNVVYMHVEEAMRYPRSWNRVLAAALTTCAVMYLATAIPGYLAYGVDSKSPILQSLPQDTFTKVGTVMIIIHVILAAPILLTSFALEFERLTDITVARRGKMMEFVYRTISRLALVAVCGFIAFIVPYFAEFLTLLGALGNVSLIFIMPILFYWKLFGWRTMKVPELVWCGFILIVGFVSMVIGTIDAVKGLAAAFNKGSA</sequence>
<dbReference type="SUPFAM" id="SSF53590">
    <property type="entry name" value="Nucleoside hydrolase"/>
    <property type="match status" value="1"/>
</dbReference>
<evidence type="ECO:0000313" key="12">
    <source>
        <dbReference type="EMBL" id="KAG0255222.1"/>
    </source>
</evidence>
<evidence type="ECO:0000259" key="11">
    <source>
        <dbReference type="Pfam" id="PF01490"/>
    </source>
</evidence>
<comment type="similarity">
    <text evidence="2">Belongs to the amino acid/polyamine transporter 2 family.</text>
</comment>
<feature type="transmembrane region" description="Helical" evidence="9">
    <location>
        <begin position="379"/>
        <end position="403"/>
    </location>
</feature>
<feature type="domain" description="Amino acid transporter transmembrane" evidence="11">
    <location>
        <begin position="117"/>
        <end position="502"/>
    </location>
</feature>
<dbReference type="GO" id="GO:0016799">
    <property type="term" value="F:hydrolase activity, hydrolyzing N-glycosyl compounds"/>
    <property type="evidence" value="ECO:0007669"/>
    <property type="project" value="InterPro"/>
</dbReference>
<dbReference type="Pfam" id="PF01490">
    <property type="entry name" value="Aa_trans"/>
    <property type="match status" value="1"/>
</dbReference>
<feature type="transmembrane region" description="Helical" evidence="9">
    <location>
        <begin position="260"/>
        <end position="282"/>
    </location>
</feature>
<comment type="caution">
    <text evidence="12">The sequence shown here is derived from an EMBL/GenBank/DDBJ whole genome shotgun (WGS) entry which is preliminary data.</text>
</comment>
<dbReference type="OrthoDB" id="40134at2759"/>
<dbReference type="PANTHER" id="PTHR22950:SF692">
    <property type="entry name" value="TRANSMEMBRANE AMINO ACID TRANSPORTER FAMILY PROTEIN"/>
    <property type="match status" value="1"/>
</dbReference>
<proteinExistence type="inferred from homology"/>
<keyword evidence="5 9" id="KW-0812">Transmembrane</keyword>
<dbReference type="PANTHER" id="PTHR22950">
    <property type="entry name" value="AMINO ACID TRANSPORTER"/>
    <property type="match status" value="1"/>
</dbReference>
<evidence type="ECO:0000256" key="1">
    <source>
        <dbReference type="ARBA" id="ARBA00004141"/>
    </source>
</evidence>
<feature type="transmembrane region" description="Helical" evidence="9">
    <location>
        <begin position="450"/>
        <end position="469"/>
    </location>
</feature>
<organism evidence="12 13">
    <name type="scientific">Actinomortierella ambigua</name>
    <dbReference type="NCBI Taxonomy" id="1343610"/>
    <lineage>
        <taxon>Eukaryota</taxon>
        <taxon>Fungi</taxon>
        <taxon>Fungi incertae sedis</taxon>
        <taxon>Mucoromycota</taxon>
        <taxon>Mortierellomycotina</taxon>
        <taxon>Mortierellomycetes</taxon>
        <taxon>Mortierellales</taxon>
        <taxon>Mortierellaceae</taxon>
        <taxon>Actinomortierella</taxon>
    </lineage>
</organism>
<gene>
    <name evidence="12" type="ORF">DFQ27_006376</name>
</gene>
<evidence type="ECO:0000256" key="5">
    <source>
        <dbReference type="ARBA" id="ARBA00022692"/>
    </source>
</evidence>
<feature type="domain" description="Inosine/uridine-preferring nucleoside hydrolase" evidence="10">
    <location>
        <begin position="7"/>
        <end position="62"/>
    </location>
</feature>
<comment type="similarity">
    <text evidence="3">Belongs to the IUNH family.</text>
</comment>
<accession>A0A9P6U173</accession>
<feature type="transmembrane region" description="Helical" evidence="9">
    <location>
        <begin position="481"/>
        <end position="501"/>
    </location>
</feature>
<name>A0A9P6U173_9FUNG</name>
<feature type="transmembrane region" description="Helical" evidence="9">
    <location>
        <begin position="424"/>
        <end position="444"/>
    </location>
</feature>
<evidence type="ECO:0000256" key="3">
    <source>
        <dbReference type="ARBA" id="ARBA00009176"/>
    </source>
</evidence>
<keyword evidence="4" id="KW-0813">Transport</keyword>
<evidence type="ECO:0000256" key="6">
    <source>
        <dbReference type="ARBA" id="ARBA00022970"/>
    </source>
</evidence>
<dbReference type="GO" id="GO:0005774">
    <property type="term" value="C:vacuolar membrane"/>
    <property type="evidence" value="ECO:0007669"/>
    <property type="project" value="TreeGrafter"/>
</dbReference>
<dbReference type="InterPro" id="IPR013057">
    <property type="entry name" value="AA_transpt_TM"/>
</dbReference>
<dbReference type="InterPro" id="IPR001910">
    <property type="entry name" value="Inosine/uridine_hydrolase_dom"/>
</dbReference>
<dbReference type="Proteomes" id="UP000807716">
    <property type="component" value="Unassembled WGS sequence"/>
</dbReference>
<dbReference type="GO" id="GO:0015179">
    <property type="term" value="F:L-amino acid transmembrane transporter activity"/>
    <property type="evidence" value="ECO:0007669"/>
    <property type="project" value="TreeGrafter"/>
</dbReference>
<feature type="transmembrane region" description="Helical" evidence="9">
    <location>
        <begin position="121"/>
        <end position="142"/>
    </location>
</feature>
<protein>
    <recommendedName>
        <fullName evidence="14">Amino acid transporter transmembrane domain-containing protein</fullName>
    </recommendedName>
</protein>
<evidence type="ECO:0000256" key="7">
    <source>
        <dbReference type="ARBA" id="ARBA00022989"/>
    </source>
</evidence>
<feature type="transmembrane region" description="Helical" evidence="9">
    <location>
        <begin position="237"/>
        <end position="253"/>
    </location>
</feature>
<feature type="transmembrane region" description="Helical" evidence="9">
    <location>
        <begin position="148"/>
        <end position="173"/>
    </location>
</feature>
<dbReference type="EMBL" id="JAAAJB010000471">
    <property type="protein sequence ID" value="KAG0255222.1"/>
    <property type="molecule type" value="Genomic_DNA"/>
</dbReference>
<reference evidence="12" key="1">
    <citation type="journal article" date="2020" name="Fungal Divers.">
        <title>Resolving the Mortierellaceae phylogeny through synthesis of multi-gene phylogenetics and phylogenomics.</title>
        <authorList>
            <person name="Vandepol N."/>
            <person name="Liber J."/>
            <person name="Desiro A."/>
            <person name="Na H."/>
            <person name="Kennedy M."/>
            <person name="Barry K."/>
            <person name="Grigoriev I.V."/>
            <person name="Miller A.N."/>
            <person name="O'Donnell K."/>
            <person name="Stajich J.E."/>
            <person name="Bonito G."/>
        </authorList>
    </citation>
    <scope>NUCLEOTIDE SEQUENCE</scope>
    <source>
        <strain evidence="12">BC1065</strain>
    </source>
</reference>
<dbReference type="InterPro" id="IPR036452">
    <property type="entry name" value="Ribo_hydro-like"/>
</dbReference>
<dbReference type="Gene3D" id="3.90.245.10">
    <property type="entry name" value="Ribonucleoside hydrolase-like"/>
    <property type="match status" value="1"/>
</dbReference>
<keyword evidence="6" id="KW-0029">Amino-acid transport</keyword>
<dbReference type="Pfam" id="PF01156">
    <property type="entry name" value="IU_nuc_hydro"/>
    <property type="match status" value="1"/>
</dbReference>
<evidence type="ECO:0000259" key="10">
    <source>
        <dbReference type="Pfam" id="PF01156"/>
    </source>
</evidence>